<dbReference type="PROSITE" id="PS00041">
    <property type="entry name" value="HTH_ARAC_FAMILY_1"/>
    <property type="match status" value="1"/>
</dbReference>
<dbReference type="SUPFAM" id="SSF46689">
    <property type="entry name" value="Homeodomain-like"/>
    <property type="match status" value="2"/>
</dbReference>
<dbReference type="InterPro" id="IPR018062">
    <property type="entry name" value="HTH_AraC-typ_CS"/>
</dbReference>
<evidence type="ECO:0000313" key="11">
    <source>
        <dbReference type="EMBL" id="AIQ67718.1"/>
    </source>
</evidence>
<dbReference type="OrthoDB" id="342399at2"/>
<dbReference type="Pfam" id="PF00072">
    <property type="entry name" value="Response_reg"/>
    <property type="match status" value="1"/>
</dbReference>
<dbReference type="eggNOG" id="COG2207">
    <property type="taxonomic scope" value="Bacteria"/>
</dbReference>
<dbReference type="PROSITE" id="PS01124">
    <property type="entry name" value="HTH_ARAC_FAMILY_2"/>
    <property type="match status" value="1"/>
</dbReference>
<feature type="domain" description="Response regulatory" evidence="10">
    <location>
        <begin position="3"/>
        <end position="120"/>
    </location>
</feature>
<dbReference type="GO" id="GO:0003700">
    <property type="term" value="F:DNA-binding transcription factor activity"/>
    <property type="evidence" value="ECO:0007669"/>
    <property type="project" value="InterPro"/>
</dbReference>
<dbReference type="RefSeq" id="WP_025703402.1">
    <property type="nucleotide sequence ID" value="NZ_CP009287.1"/>
</dbReference>
<evidence type="ECO:0000256" key="2">
    <source>
        <dbReference type="ARBA" id="ARBA00022490"/>
    </source>
</evidence>
<dbReference type="InterPro" id="IPR001789">
    <property type="entry name" value="Sig_transdc_resp-reg_receiver"/>
</dbReference>
<keyword evidence="7" id="KW-0804">Transcription</keyword>
<dbReference type="InterPro" id="IPR018060">
    <property type="entry name" value="HTH_AraC"/>
</dbReference>
<evidence type="ECO:0000256" key="6">
    <source>
        <dbReference type="ARBA" id="ARBA00023125"/>
    </source>
</evidence>
<dbReference type="InterPro" id="IPR011006">
    <property type="entry name" value="CheY-like_superfamily"/>
</dbReference>
<evidence type="ECO:0000313" key="12">
    <source>
        <dbReference type="Proteomes" id="UP000029500"/>
    </source>
</evidence>
<dbReference type="AlphaFoldDB" id="A0A089M861"/>
<dbReference type="GO" id="GO:0043565">
    <property type="term" value="F:sequence-specific DNA binding"/>
    <property type="evidence" value="ECO:0007669"/>
    <property type="project" value="InterPro"/>
</dbReference>
<keyword evidence="3 8" id="KW-0597">Phosphoprotein</keyword>
<dbReference type="PANTHER" id="PTHR42713">
    <property type="entry name" value="HISTIDINE KINASE-RELATED"/>
    <property type="match status" value="1"/>
</dbReference>
<dbReference type="PRINTS" id="PR00032">
    <property type="entry name" value="HTHARAC"/>
</dbReference>
<dbReference type="eggNOG" id="COG4753">
    <property type="taxonomic scope" value="Bacteria"/>
</dbReference>
<evidence type="ECO:0000256" key="5">
    <source>
        <dbReference type="ARBA" id="ARBA00023015"/>
    </source>
</evidence>
<dbReference type="InterPro" id="IPR009057">
    <property type="entry name" value="Homeodomain-like_sf"/>
</dbReference>
<dbReference type="InterPro" id="IPR051552">
    <property type="entry name" value="HptR"/>
</dbReference>
<accession>A0A089M861</accession>
<dbReference type="InterPro" id="IPR020449">
    <property type="entry name" value="Tscrpt_reg_AraC-type_HTH"/>
</dbReference>
<evidence type="ECO:0000256" key="7">
    <source>
        <dbReference type="ARBA" id="ARBA00023163"/>
    </source>
</evidence>
<evidence type="ECO:0000256" key="1">
    <source>
        <dbReference type="ARBA" id="ARBA00004496"/>
    </source>
</evidence>
<proteinExistence type="predicted"/>
<dbReference type="Gene3D" id="1.10.10.60">
    <property type="entry name" value="Homeodomain-like"/>
    <property type="match status" value="2"/>
</dbReference>
<reference evidence="11 12" key="1">
    <citation type="submission" date="2014-08" db="EMBL/GenBank/DDBJ databases">
        <title>Comparative genomics of the Paenibacillus odorifer group.</title>
        <authorList>
            <person name="den Bakker H.C."/>
            <person name="Tsai Y.-C."/>
            <person name="Martin N."/>
            <person name="Korlach J."/>
            <person name="Wiedmann M."/>
        </authorList>
    </citation>
    <scope>NUCLEOTIDE SEQUENCE [LARGE SCALE GENOMIC DNA]</scope>
    <source>
        <strain evidence="11 12">DSM 15220</strain>
    </source>
</reference>
<keyword evidence="6" id="KW-0238">DNA-binding</keyword>
<keyword evidence="5" id="KW-0805">Transcription regulation</keyword>
<evidence type="ECO:0000256" key="4">
    <source>
        <dbReference type="ARBA" id="ARBA00023012"/>
    </source>
</evidence>
<dbReference type="STRING" id="189425.PGRAT_08820"/>
<feature type="modified residue" description="4-aspartylphosphate" evidence="8">
    <location>
        <position position="55"/>
    </location>
</feature>
<feature type="domain" description="HTH araC/xylS-type" evidence="9">
    <location>
        <begin position="252"/>
        <end position="350"/>
    </location>
</feature>
<evidence type="ECO:0000259" key="10">
    <source>
        <dbReference type="PROSITE" id="PS50110"/>
    </source>
</evidence>
<dbReference type="EMBL" id="CP009287">
    <property type="protein sequence ID" value="AIQ67718.1"/>
    <property type="molecule type" value="Genomic_DNA"/>
</dbReference>
<comment type="subcellular location">
    <subcellularLocation>
        <location evidence="1">Cytoplasm</location>
    </subcellularLocation>
</comment>
<dbReference type="Proteomes" id="UP000029500">
    <property type="component" value="Chromosome"/>
</dbReference>
<sequence length="361" mass="40811">MIKVLLVDDESWNRDIVRTFGAWAELGMEIAGEAEDGREALRLISELSPHIVITDMRMPGADGVMLMNNLHERNPEIKVIVVSGYDDFKYARNALRYGAVDYLLKPIDPKELNAVLDKCRRELEEAGRGQSIYALDIDVSLWLSSYKQRMRVHFNELNAEGVNSVLQGIGRELEHEGVKGPGVFRQAASEMLLLLKELIRGNGLEEDLLKAEIPHTALASAESVSAYLTELYEASLEQLIGQRKFKNKLNLEEVRLYIDGHFAEAVTLDGLARAFFVSKEYLSKVFKQEYGCNVTDYILGLRMDKAREWLADENIPIKTVAELAGYEDVGYFYRVFKKHFGVAPGEMRKQKSGLKMSNPEG</sequence>
<keyword evidence="12" id="KW-1185">Reference proteome</keyword>
<dbReference type="GO" id="GO:0005737">
    <property type="term" value="C:cytoplasm"/>
    <property type="evidence" value="ECO:0007669"/>
    <property type="project" value="UniProtKB-SubCell"/>
</dbReference>
<evidence type="ECO:0000256" key="8">
    <source>
        <dbReference type="PROSITE-ProRule" id="PRU00169"/>
    </source>
</evidence>
<evidence type="ECO:0000259" key="9">
    <source>
        <dbReference type="PROSITE" id="PS01124"/>
    </source>
</evidence>
<dbReference type="SMART" id="SM00342">
    <property type="entry name" value="HTH_ARAC"/>
    <property type="match status" value="1"/>
</dbReference>
<dbReference type="HOGENOM" id="CLU_000445_5_0_9"/>
<keyword evidence="4" id="KW-0902">Two-component regulatory system</keyword>
<dbReference type="SUPFAM" id="SSF52172">
    <property type="entry name" value="CheY-like"/>
    <property type="match status" value="1"/>
</dbReference>
<evidence type="ECO:0000256" key="3">
    <source>
        <dbReference type="ARBA" id="ARBA00022553"/>
    </source>
</evidence>
<protein>
    <submittedName>
        <fullName evidence="11">Chemotaxis protein CheY</fullName>
    </submittedName>
</protein>
<dbReference type="KEGG" id="pgm:PGRAT_08820"/>
<dbReference type="CDD" id="cd17536">
    <property type="entry name" value="REC_YesN-like"/>
    <property type="match status" value="1"/>
</dbReference>
<organism evidence="11 12">
    <name type="scientific">Paenibacillus graminis</name>
    <dbReference type="NCBI Taxonomy" id="189425"/>
    <lineage>
        <taxon>Bacteria</taxon>
        <taxon>Bacillati</taxon>
        <taxon>Bacillota</taxon>
        <taxon>Bacilli</taxon>
        <taxon>Bacillales</taxon>
        <taxon>Paenibacillaceae</taxon>
        <taxon>Paenibacillus</taxon>
    </lineage>
</organism>
<dbReference type="Pfam" id="PF12833">
    <property type="entry name" value="HTH_18"/>
    <property type="match status" value="1"/>
</dbReference>
<dbReference type="GO" id="GO:0000160">
    <property type="term" value="P:phosphorelay signal transduction system"/>
    <property type="evidence" value="ECO:0007669"/>
    <property type="project" value="UniProtKB-KW"/>
</dbReference>
<dbReference type="Gene3D" id="3.40.50.2300">
    <property type="match status" value="1"/>
</dbReference>
<dbReference type="SMART" id="SM00448">
    <property type="entry name" value="REC"/>
    <property type="match status" value="1"/>
</dbReference>
<dbReference type="PROSITE" id="PS50110">
    <property type="entry name" value="RESPONSE_REGULATORY"/>
    <property type="match status" value="1"/>
</dbReference>
<gene>
    <name evidence="11" type="ORF">PGRAT_08820</name>
</gene>
<name>A0A089M861_9BACL</name>
<dbReference type="PANTHER" id="PTHR42713:SF3">
    <property type="entry name" value="TRANSCRIPTIONAL REGULATORY PROTEIN HPTR"/>
    <property type="match status" value="1"/>
</dbReference>
<keyword evidence="2" id="KW-0963">Cytoplasm</keyword>